<feature type="signal peptide" evidence="1">
    <location>
        <begin position="1"/>
        <end position="22"/>
    </location>
</feature>
<sequence>MKKALLSITALTLLSASALSYADGLRYEVTVTNITKGQTFTPILGATHKKRISFFELGEPASAPLAELAESGNVAPLQEVLDGEASLVGSTAVSPGLLGPGESISFEIEGKRKFRRFSMAAMLIPTNDTFVAINNIRLPSGNATTVFAEAYDAGSEANNELCSSIPGPFCQGEGASPESANDEGFVHIAAGVNGQADLDSAVFDWRSSVAKVEIRRIH</sequence>
<evidence type="ECO:0000313" key="3">
    <source>
        <dbReference type="EMBL" id="MFC4698999.1"/>
    </source>
</evidence>
<organism evidence="3 4">
    <name type="scientific">Glaciecola siphonariae</name>
    <dbReference type="NCBI Taxonomy" id="521012"/>
    <lineage>
        <taxon>Bacteria</taxon>
        <taxon>Pseudomonadati</taxon>
        <taxon>Pseudomonadota</taxon>
        <taxon>Gammaproteobacteria</taxon>
        <taxon>Alteromonadales</taxon>
        <taxon>Alteromonadaceae</taxon>
        <taxon>Glaciecola</taxon>
    </lineage>
</organism>
<feature type="domain" description="Spondin" evidence="2">
    <location>
        <begin position="39"/>
        <end position="142"/>
    </location>
</feature>
<dbReference type="NCBIfam" id="NF038123">
    <property type="entry name" value="NF038123_dom"/>
    <property type="match status" value="1"/>
</dbReference>
<reference evidence="4" key="1">
    <citation type="journal article" date="2019" name="Int. J. Syst. Evol. Microbiol.">
        <title>The Global Catalogue of Microorganisms (GCM) 10K type strain sequencing project: providing services to taxonomists for standard genome sequencing and annotation.</title>
        <authorList>
            <consortium name="The Broad Institute Genomics Platform"/>
            <consortium name="The Broad Institute Genome Sequencing Center for Infectious Disease"/>
            <person name="Wu L."/>
            <person name="Ma J."/>
        </authorList>
    </citation>
    <scope>NUCLEOTIDE SEQUENCE [LARGE SCALE GENOMIC DNA]</scope>
    <source>
        <strain evidence="4">KACC 12507</strain>
    </source>
</reference>
<gene>
    <name evidence="3" type="ORF">ACFO4O_02375</name>
</gene>
<dbReference type="Proteomes" id="UP001595897">
    <property type="component" value="Unassembled WGS sequence"/>
</dbReference>
<protein>
    <submittedName>
        <fullName evidence="3">Spondin domain-containing protein</fullName>
    </submittedName>
</protein>
<dbReference type="RefSeq" id="WP_382405705.1">
    <property type="nucleotide sequence ID" value="NZ_JBHSGU010000002.1"/>
</dbReference>
<dbReference type="InterPro" id="IPR038678">
    <property type="entry name" value="Spondin_N_sf"/>
</dbReference>
<comment type="caution">
    <text evidence="3">The sequence shown here is derived from an EMBL/GenBank/DDBJ whole genome shotgun (WGS) entry which is preliminary data.</text>
</comment>
<dbReference type="EMBL" id="JBHSGU010000002">
    <property type="protein sequence ID" value="MFC4698999.1"/>
    <property type="molecule type" value="Genomic_DNA"/>
</dbReference>
<evidence type="ECO:0000256" key="1">
    <source>
        <dbReference type="SAM" id="SignalP"/>
    </source>
</evidence>
<dbReference type="InterPro" id="IPR009465">
    <property type="entry name" value="Spondin_N"/>
</dbReference>
<accession>A0ABV9LS03</accession>
<keyword evidence="4" id="KW-1185">Reference proteome</keyword>
<name>A0ABV9LS03_9ALTE</name>
<proteinExistence type="predicted"/>
<evidence type="ECO:0000259" key="2">
    <source>
        <dbReference type="Pfam" id="PF06468"/>
    </source>
</evidence>
<evidence type="ECO:0000313" key="4">
    <source>
        <dbReference type="Proteomes" id="UP001595897"/>
    </source>
</evidence>
<dbReference type="Pfam" id="PF06468">
    <property type="entry name" value="Spond_N"/>
    <property type="match status" value="1"/>
</dbReference>
<dbReference type="Gene3D" id="2.60.40.2130">
    <property type="entry name" value="F-spondin domain"/>
    <property type="match status" value="1"/>
</dbReference>
<feature type="chain" id="PRO_5045613663" evidence="1">
    <location>
        <begin position="23"/>
        <end position="218"/>
    </location>
</feature>
<keyword evidence="1" id="KW-0732">Signal</keyword>